<dbReference type="InterPro" id="IPR013083">
    <property type="entry name" value="Znf_RING/FYVE/PHD"/>
</dbReference>
<dbReference type="Pfam" id="PF04564">
    <property type="entry name" value="U-box"/>
    <property type="match status" value="1"/>
</dbReference>
<accession>A0ABN9RJH5</accession>
<feature type="domain" description="U-box" evidence="2">
    <location>
        <begin position="7"/>
        <end position="80"/>
    </location>
</feature>
<name>A0ABN9RJH5_9DINO</name>
<evidence type="ECO:0000313" key="4">
    <source>
        <dbReference type="Proteomes" id="UP001189429"/>
    </source>
</evidence>
<comment type="caution">
    <text evidence="3">The sequence shown here is derived from an EMBL/GenBank/DDBJ whole genome shotgun (WGS) entry which is preliminary data.</text>
</comment>
<dbReference type="PROSITE" id="PS51698">
    <property type="entry name" value="U_BOX"/>
    <property type="match status" value="1"/>
</dbReference>
<keyword evidence="4" id="KW-1185">Reference proteome</keyword>
<dbReference type="InterPro" id="IPR052085">
    <property type="entry name" value="WD-SAM-U-box"/>
</dbReference>
<evidence type="ECO:0000256" key="1">
    <source>
        <dbReference type="SAM" id="MobiDB-lite"/>
    </source>
</evidence>
<evidence type="ECO:0000259" key="2">
    <source>
        <dbReference type="PROSITE" id="PS51698"/>
    </source>
</evidence>
<feature type="non-terminal residue" evidence="3">
    <location>
        <position position="132"/>
    </location>
</feature>
<sequence>VWPLGDATFGIFTCPITHDVMTDPVVSADGYTYERAAISRWFRASTKSPVTGQTLPHTDLVPNQSVRTLLKTLIEKAEASAAAPPLSDAAGAVDAGPPADGARPGPARQQACGGRCRRRCCRDRWWSSSSSS</sequence>
<protein>
    <recommendedName>
        <fullName evidence="2">U-box domain-containing protein</fullName>
    </recommendedName>
</protein>
<dbReference type="InterPro" id="IPR003613">
    <property type="entry name" value="Ubox_domain"/>
</dbReference>
<feature type="non-terminal residue" evidence="3">
    <location>
        <position position="1"/>
    </location>
</feature>
<evidence type="ECO:0000313" key="3">
    <source>
        <dbReference type="EMBL" id="CAK0819269.1"/>
    </source>
</evidence>
<dbReference type="PANTHER" id="PTHR46573">
    <property type="entry name" value="WD REPEAT, SAM AND U-BOX DOMAIN-CONTAINING PROTEIN 1"/>
    <property type="match status" value="1"/>
</dbReference>
<dbReference type="SMART" id="SM00504">
    <property type="entry name" value="Ubox"/>
    <property type="match status" value="1"/>
</dbReference>
<dbReference type="PANTHER" id="PTHR46573:SF1">
    <property type="entry name" value="WD REPEAT, SAM AND U-BOX DOMAIN-CONTAINING PROTEIN 1"/>
    <property type="match status" value="1"/>
</dbReference>
<organism evidence="3 4">
    <name type="scientific">Prorocentrum cordatum</name>
    <dbReference type="NCBI Taxonomy" id="2364126"/>
    <lineage>
        <taxon>Eukaryota</taxon>
        <taxon>Sar</taxon>
        <taxon>Alveolata</taxon>
        <taxon>Dinophyceae</taxon>
        <taxon>Prorocentrales</taxon>
        <taxon>Prorocentraceae</taxon>
        <taxon>Prorocentrum</taxon>
    </lineage>
</organism>
<feature type="compositionally biased region" description="Low complexity" evidence="1">
    <location>
        <begin position="81"/>
        <end position="107"/>
    </location>
</feature>
<dbReference type="Proteomes" id="UP001189429">
    <property type="component" value="Unassembled WGS sequence"/>
</dbReference>
<reference evidence="3" key="1">
    <citation type="submission" date="2023-10" db="EMBL/GenBank/DDBJ databases">
        <authorList>
            <person name="Chen Y."/>
            <person name="Shah S."/>
            <person name="Dougan E. K."/>
            <person name="Thang M."/>
            <person name="Chan C."/>
        </authorList>
    </citation>
    <scope>NUCLEOTIDE SEQUENCE [LARGE SCALE GENOMIC DNA]</scope>
</reference>
<gene>
    <name evidence="3" type="ORF">PCOR1329_LOCUS21296</name>
</gene>
<dbReference type="SUPFAM" id="SSF57850">
    <property type="entry name" value="RING/U-box"/>
    <property type="match status" value="1"/>
</dbReference>
<dbReference type="CDD" id="cd16655">
    <property type="entry name" value="RING-Ubox_WDSUB1-like"/>
    <property type="match status" value="1"/>
</dbReference>
<feature type="region of interest" description="Disordered" evidence="1">
    <location>
        <begin position="81"/>
        <end position="112"/>
    </location>
</feature>
<dbReference type="Gene3D" id="3.30.40.10">
    <property type="entry name" value="Zinc/RING finger domain, C3HC4 (zinc finger)"/>
    <property type="match status" value="1"/>
</dbReference>
<dbReference type="EMBL" id="CAUYUJ010006994">
    <property type="protein sequence ID" value="CAK0819269.1"/>
    <property type="molecule type" value="Genomic_DNA"/>
</dbReference>
<proteinExistence type="predicted"/>